<dbReference type="AlphaFoldDB" id="A0A562IH96"/>
<dbReference type="Pfam" id="PF12802">
    <property type="entry name" value="MarR_2"/>
    <property type="match status" value="1"/>
</dbReference>
<dbReference type="Gene3D" id="1.10.10.10">
    <property type="entry name" value="Winged helix-like DNA-binding domain superfamily/Winged helix DNA-binding domain"/>
    <property type="match status" value="1"/>
</dbReference>
<dbReference type="InterPro" id="IPR036388">
    <property type="entry name" value="WH-like_DNA-bd_sf"/>
</dbReference>
<gene>
    <name evidence="5" type="ORF">JD77_05134</name>
</gene>
<evidence type="ECO:0000259" key="4">
    <source>
        <dbReference type="PROSITE" id="PS50995"/>
    </source>
</evidence>
<dbReference type="InterPro" id="IPR036390">
    <property type="entry name" value="WH_DNA-bd_sf"/>
</dbReference>
<name>A0A562IH96_MICOL</name>
<dbReference type="SUPFAM" id="SSF46785">
    <property type="entry name" value="Winged helix' DNA-binding domain"/>
    <property type="match status" value="1"/>
</dbReference>
<dbReference type="Proteomes" id="UP000319825">
    <property type="component" value="Unassembled WGS sequence"/>
</dbReference>
<comment type="caution">
    <text evidence="5">The sequence shown here is derived from an EMBL/GenBank/DDBJ whole genome shotgun (WGS) entry which is preliminary data.</text>
</comment>
<feature type="domain" description="HTH marR-type" evidence="4">
    <location>
        <begin position="4"/>
        <end position="138"/>
    </location>
</feature>
<dbReference type="InterPro" id="IPR000835">
    <property type="entry name" value="HTH_MarR-typ"/>
</dbReference>
<dbReference type="SMART" id="SM00347">
    <property type="entry name" value="HTH_MARR"/>
    <property type="match status" value="1"/>
</dbReference>
<dbReference type="PANTHER" id="PTHR33164:SF43">
    <property type="entry name" value="HTH-TYPE TRANSCRIPTIONAL REPRESSOR YETL"/>
    <property type="match status" value="1"/>
</dbReference>
<sequence length="154" mass="16511">MEPARELGVRLHELTTAVRMIKQRYADSRSSVPLGMIGLLRRIDRFGDGCHARELALRAGLDPSTVSRAVAGLVAQGLVERRTDAADKRVAVLAVTPAGRAALADTENWYGAVLDRALTGWTPAEAAALSAALARFTHDIKNALGNQENLEAAR</sequence>
<protein>
    <submittedName>
        <fullName evidence="5">DNA-binding MarR family transcriptional regulator</fullName>
    </submittedName>
</protein>
<reference evidence="5 6" key="1">
    <citation type="submission" date="2019-07" db="EMBL/GenBank/DDBJ databases">
        <title>R&amp;d 2014.</title>
        <authorList>
            <person name="Klenk H.-P."/>
        </authorList>
    </citation>
    <scope>NUCLEOTIDE SEQUENCE [LARGE SCALE GENOMIC DNA]</scope>
    <source>
        <strain evidence="5 6">DSM 43868</strain>
    </source>
</reference>
<dbReference type="PROSITE" id="PS50995">
    <property type="entry name" value="HTH_MARR_2"/>
    <property type="match status" value="1"/>
</dbReference>
<evidence type="ECO:0000256" key="3">
    <source>
        <dbReference type="ARBA" id="ARBA00023163"/>
    </source>
</evidence>
<keyword evidence="6" id="KW-1185">Reference proteome</keyword>
<dbReference type="InterPro" id="IPR039422">
    <property type="entry name" value="MarR/SlyA-like"/>
</dbReference>
<accession>A0A562IH96</accession>
<keyword evidence="2 5" id="KW-0238">DNA-binding</keyword>
<dbReference type="PANTHER" id="PTHR33164">
    <property type="entry name" value="TRANSCRIPTIONAL REGULATOR, MARR FAMILY"/>
    <property type="match status" value="1"/>
</dbReference>
<evidence type="ECO:0000313" key="6">
    <source>
        <dbReference type="Proteomes" id="UP000319825"/>
    </source>
</evidence>
<keyword evidence="3" id="KW-0804">Transcription</keyword>
<dbReference type="PROSITE" id="PS01117">
    <property type="entry name" value="HTH_MARR_1"/>
    <property type="match status" value="1"/>
</dbReference>
<dbReference type="GO" id="GO:0003677">
    <property type="term" value="F:DNA binding"/>
    <property type="evidence" value="ECO:0007669"/>
    <property type="project" value="UniProtKB-KW"/>
</dbReference>
<dbReference type="GO" id="GO:0003700">
    <property type="term" value="F:DNA-binding transcription factor activity"/>
    <property type="evidence" value="ECO:0007669"/>
    <property type="project" value="InterPro"/>
</dbReference>
<organism evidence="5 6">
    <name type="scientific">Micromonospora olivasterospora</name>
    <dbReference type="NCBI Taxonomy" id="1880"/>
    <lineage>
        <taxon>Bacteria</taxon>
        <taxon>Bacillati</taxon>
        <taxon>Actinomycetota</taxon>
        <taxon>Actinomycetes</taxon>
        <taxon>Micromonosporales</taxon>
        <taxon>Micromonosporaceae</taxon>
        <taxon>Micromonospora</taxon>
    </lineage>
</organism>
<proteinExistence type="predicted"/>
<evidence type="ECO:0000313" key="5">
    <source>
        <dbReference type="EMBL" id="TWH70113.1"/>
    </source>
</evidence>
<dbReference type="EMBL" id="VLKE01000001">
    <property type="protein sequence ID" value="TWH70113.1"/>
    <property type="molecule type" value="Genomic_DNA"/>
</dbReference>
<dbReference type="InterPro" id="IPR023187">
    <property type="entry name" value="Tscrpt_reg_MarR-type_CS"/>
</dbReference>
<dbReference type="RefSeq" id="WP_211372669.1">
    <property type="nucleotide sequence ID" value="NZ_BAAATQ010000123.1"/>
</dbReference>
<keyword evidence="1" id="KW-0805">Transcription regulation</keyword>
<evidence type="ECO:0000256" key="1">
    <source>
        <dbReference type="ARBA" id="ARBA00023015"/>
    </source>
</evidence>
<evidence type="ECO:0000256" key="2">
    <source>
        <dbReference type="ARBA" id="ARBA00023125"/>
    </source>
</evidence>
<dbReference type="GO" id="GO:0006950">
    <property type="term" value="P:response to stress"/>
    <property type="evidence" value="ECO:0007669"/>
    <property type="project" value="TreeGrafter"/>
</dbReference>